<sequence>MTSNCKWFSIPARALEQIYEQSLSDIIAEASLALSKRPIKFKMIRERNQNGLFDSKYYYYGKVHPVLQGQFSAKECGEPCLEAENSKFYTASVKSISPGSFNSICFDLLKDCRCQLQSYTLVITPTDRKRHHSKSTLSDENGFIKYSCGSDFKLQVEVQVTDPNSELLSPEAKALTVRAKGAGVELTNSDRPNLLGRLLGRANQNNFTIHDDMNFLEIVKQSVPYLVANGRNEHSGRMGDSVGFYLKDEFNEKVTFDPFGTQGNSNVCFVGSELESFRFVDAMVSKYSSSCTECDYAYTIYGHPQNYPLVIGLNNAQLIEVTNSVSHNFDIIELVSSFIGNFDRSKDNYIEECFLELVIGYLLELVEEKLTFKTSRIAAYHLNSLFVDAMSSEVLVTTKKLISLCRLSTVPELNEFAKEIEVALLPISRLLDTCKPQELTPSKMNFFVDSSRLLQGGDEDSHIQSYVRIFSLLMNSSICTFSKKAETARLTHRYVCLPVAEGNGSTQLTEMFLRRCRMAAISCLSVYKDTSHAAQKIQALIEGNSTIRVKFEGVESNSMIVSSGSVSNKLYFHGLQ</sequence>
<dbReference type="AlphaFoldDB" id="A0A0C1VSY0"/>
<accession>A0A0C1VSY0</accession>
<evidence type="ECO:0000313" key="1">
    <source>
        <dbReference type="EMBL" id="KIF53023.1"/>
    </source>
</evidence>
<dbReference type="RefSeq" id="WP_020194188.1">
    <property type="nucleotide sequence ID" value="NZ_BAOH01000005.1"/>
</dbReference>
<dbReference type="EMBL" id="JPRD01000015">
    <property type="protein sequence ID" value="KIF53023.1"/>
    <property type="molecule type" value="Genomic_DNA"/>
</dbReference>
<dbReference type="PATRIC" id="fig|1229493.5.peg.832"/>
<proteinExistence type="predicted"/>
<protein>
    <submittedName>
        <fullName evidence="1">Uncharacterized protein</fullName>
    </submittedName>
</protein>
<dbReference type="Proteomes" id="UP000031586">
    <property type="component" value="Unassembled WGS sequence"/>
</dbReference>
<organism evidence="1 2">
    <name type="scientific">Vibrio owensii CAIM 1854 = LMG 25443</name>
    <dbReference type="NCBI Taxonomy" id="1229493"/>
    <lineage>
        <taxon>Bacteria</taxon>
        <taxon>Pseudomonadati</taxon>
        <taxon>Pseudomonadota</taxon>
        <taxon>Gammaproteobacteria</taxon>
        <taxon>Vibrionales</taxon>
        <taxon>Vibrionaceae</taxon>
        <taxon>Vibrio</taxon>
    </lineage>
</organism>
<comment type="caution">
    <text evidence="1">The sequence shown here is derived from an EMBL/GenBank/DDBJ whole genome shotgun (WGS) entry which is preliminary data.</text>
</comment>
<gene>
    <name evidence="1" type="ORF">H735_08725</name>
</gene>
<reference evidence="1 2" key="1">
    <citation type="submission" date="2014-07" db="EMBL/GenBank/DDBJ databases">
        <title>Unique and conserved regions in Vibrio harveyi and related species in comparison with the shrimp pathogen Vibrio harveyi CAIM 1792.</title>
        <authorList>
            <person name="Espinoza-Valles I."/>
            <person name="Vora G."/>
            <person name="Leekitcharoenphon P."/>
            <person name="Ussery D."/>
            <person name="Hoj L."/>
            <person name="Gomez-Gil B."/>
        </authorList>
    </citation>
    <scope>NUCLEOTIDE SEQUENCE [LARGE SCALE GENOMIC DNA]</scope>
    <source>
        <strain evidence="2">CAIM 1854 / LMG 25443</strain>
    </source>
</reference>
<name>A0A0C1VSY0_9VIBR</name>
<evidence type="ECO:0000313" key="2">
    <source>
        <dbReference type="Proteomes" id="UP000031586"/>
    </source>
</evidence>